<name>A0ACC1CPS8_9NEOP</name>
<evidence type="ECO:0000313" key="2">
    <source>
        <dbReference type="Proteomes" id="UP000824533"/>
    </source>
</evidence>
<protein>
    <submittedName>
        <fullName evidence="1">Uncharacterized protein</fullName>
    </submittedName>
</protein>
<reference evidence="1 2" key="1">
    <citation type="journal article" date="2021" name="Front. Genet.">
        <title>Chromosome-Level Genome Assembly Reveals Significant Gene Expansion in the Toll and IMD Signaling Pathways of Dendrolimus kikuchii.</title>
        <authorList>
            <person name="Zhou J."/>
            <person name="Wu P."/>
            <person name="Xiong Z."/>
            <person name="Liu N."/>
            <person name="Zhao N."/>
            <person name="Ji M."/>
            <person name="Qiu Y."/>
            <person name="Yang B."/>
        </authorList>
    </citation>
    <scope>NUCLEOTIDE SEQUENCE [LARGE SCALE GENOMIC DNA]</scope>
    <source>
        <strain evidence="1">Ann1</strain>
    </source>
</reference>
<dbReference type="Proteomes" id="UP000824533">
    <property type="component" value="Linkage Group LG19"/>
</dbReference>
<sequence length="94" mass="10900">MFAEQRMDDFYAIMRKRVASLWCRMRATSNSILRTVAERVDGLYCQHRVKLHTARASSYAFHFTTGARALVTQPVKYYPTPPTTTSELLWRNPG</sequence>
<evidence type="ECO:0000313" key="1">
    <source>
        <dbReference type="EMBL" id="KAJ0173614.1"/>
    </source>
</evidence>
<organism evidence="1 2">
    <name type="scientific">Dendrolimus kikuchii</name>
    <dbReference type="NCBI Taxonomy" id="765133"/>
    <lineage>
        <taxon>Eukaryota</taxon>
        <taxon>Metazoa</taxon>
        <taxon>Ecdysozoa</taxon>
        <taxon>Arthropoda</taxon>
        <taxon>Hexapoda</taxon>
        <taxon>Insecta</taxon>
        <taxon>Pterygota</taxon>
        <taxon>Neoptera</taxon>
        <taxon>Endopterygota</taxon>
        <taxon>Lepidoptera</taxon>
        <taxon>Glossata</taxon>
        <taxon>Ditrysia</taxon>
        <taxon>Bombycoidea</taxon>
        <taxon>Lasiocampidae</taxon>
        <taxon>Dendrolimus</taxon>
    </lineage>
</organism>
<proteinExistence type="predicted"/>
<gene>
    <name evidence="1" type="ORF">K1T71_010763</name>
</gene>
<dbReference type="EMBL" id="CM034405">
    <property type="protein sequence ID" value="KAJ0173614.1"/>
    <property type="molecule type" value="Genomic_DNA"/>
</dbReference>
<accession>A0ACC1CPS8</accession>
<keyword evidence="2" id="KW-1185">Reference proteome</keyword>
<comment type="caution">
    <text evidence="1">The sequence shown here is derived from an EMBL/GenBank/DDBJ whole genome shotgun (WGS) entry which is preliminary data.</text>
</comment>